<reference evidence="3" key="1">
    <citation type="submission" date="2011-05" db="EMBL/GenBank/DDBJ databases">
        <title>Complete sequence of Desulfotomaculum ruminis DSM 2154.</title>
        <authorList>
            <person name="Lucas S."/>
            <person name="Copeland A."/>
            <person name="Lapidus A."/>
            <person name="Cheng J.-F."/>
            <person name="Goodwin L."/>
            <person name="Pitluck S."/>
            <person name="Lu M."/>
            <person name="Detter J.C."/>
            <person name="Han C."/>
            <person name="Tapia R."/>
            <person name="Land M."/>
            <person name="Hauser L."/>
            <person name="Kyrpides N."/>
            <person name="Ivanova N."/>
            <person name="Mikhailova N."/>
            <person name="Pagani I."/>
            <person name="Stams A.J.M."/>
            <person name="Plugge C.M."/>
            <person name="Muyzer G."/>
            <person name="Kuever J."/>
            <person name="Parshina S.N."/>
            <person name="Ivanova A.E."/>
            <person name="Nazina T.N."/>
            <person name="Brambilla E."/>
            <person name="Spring S."/>
            <person name="Klenk H.-P."/>
            <person name="Woyke T."/>
        </authorList>
    </citation>
    <scope>NUCLEOTIDE SEQUENCE [LARGE SCALE GENOMIC DNA]</scope>
    <source>
        <strain evidence="3">ATCC 23193 / DSM 2154 / NCIB 8452 / DL</strain>
    </source>
</reference>
<proteinExistence type="predicted"/>
<dbReference type="RefSeq" id="WP_013842448.1">
    <property type="nucleotide sequence ID" value="NC_015589.1"/>
</dbReference>
<evidence type="ECO:0000313" key="3">
    <source>
        <dbReference type="Proteomes" id="UP000009234"/>
    </source>
</evidence>
<dbReference type="HOGENOM" id="CLU_1080641_0_0_9"/>
<dbReference type="KEGG" id="dru:Desru_2457"/>
<keyword evidence="1" id="KW-0732">Signal</keyword>
<dbReference type="AlphaFoldDB" id="F6DNX3"/>
<dbReference type="Proteomes" id="UP000009234">
    <property type="component" value="Chromosome"/>
</dbReference>
<name>F6DNX3_DESRL</name>
<evidence type="ECO:0000313" key="2">
    <source>
        <dbReference type="EMBL" id="AEG60692.1"/>
    </source>
</evidence>
<evidence type="ECO:0000256" key="1">
    <source>
        <dbReference type="SAM" id="SignalP"/>
    </source>
</evidence>
<feature type="chain" id="PRO_5003339022" evidence="1">
    <location>
        <begin position="24"/>
        <end position="257"/>
    </location>
</feature>
<accession>F6DNX3</accession>
<reference evidence="2 3" key="2">
    <citation type="journal article" date="2012" name="Stand. Genomic Sci.">
        <title>Complete genome sequence of the sulfate-reducing firmicute Desulfotomaculum ruminis type strain (DL(T)).</title>
        <authorList>
            <person name="Spring S."/>
            <person name="Visser M."/>
            <person name="Lu M."/>
            <person name="Copeland A."/>
            <person name="Lapidus A."/>
            <person name="Lucas S."/>
            <person name="Cheng J.F."/>
            <person name="Han C."/>
            <person name="Tapia R."/>
            <person name="Goodwin L.A."/>
            <person name="Pitluck S."/>
            <person name="Ivanova N."/>
            <person name="Land M."/>
            <person name="Hauser L."/>
            <person name="Larimer F."/>
            <person name="Rohde M."/>
            <person name="Goker M."/>
            <person name="Detter J.C."/>
            <person name="Kyrpides N.C."/>
            <person name="Woyke T."/>
            <person name="Schaap P.J."/>
            <person name="Plugge C.M."/>
            <person name="Muyzer G."/>
            <person name="Kuever J."/>
            <person name="Pereira I.A."/>
            <person name="Parshina S.N."/>
            <person name="Bernier-Latmani R."/>
            <person name="Stams A.J."/>
            <person name="Klenk H.P."/>
        </authorList>
    </citation>
    <scope>NUCLEOTIDE SEQUENCE [LARGE SCALE GENOMIC DNA]</scope>
    <source>
        <strain evidence="3">ATCC 23193 / DSM 2154 / NCIB 8452 / DL</strain>
    </source>
</reference>
<organism evidence="2 3">
    <name type="scientific">Desulforamulus ruminis (strain ATCC 23193 / DSM 2154 / NCIMB 8452 / DL)</name>
    <name type="common">Desulfotomaculum ruminis</name>
    <dbReference type="NCBI Taxonomy" id="696281"/>
    <lineage>
        <taxon>Bacteria</taxon>
        <taxon>Bacillati</taxon>
        <taxon>Bacillota</taxon>
        <taxon>Clostridia</taxon>
        <taxon>Eubacteriales</taxon>
        <taxon>Peptococcaceae</taxon>
        <taxon>Desulforamulus</taxon>
    </lineage>
</organism>
<dbReference type="OrthoDB" id="9836794at2"/>
<protein>
    <submittedName>
        <fullName evidence="2">Uncharacterized protein</fullName>
    </submittedName>
</protein>
<dbReference type="EMBL" id="CP002780">
    <property type="protein sequence ID" value="AEG60692.1"/>
    <property type="molecule type" value="Genomic_DNA"/>
</dbReference>
<keyword evidence="3" id="KW-1185">Reference proteome</keyword>
<feature type="signal peptide" evidence="1">
    <location>
        <begin position="1"/>
        <end position="23"/>
    </location>
</feature>
<sequence>MKKLFIMILSLIFTLSICGMSLASQEDSILIQKSQITDLSNLWERASKGISDDDSIKVRNELDGANVDKFIVDKRSTTQLLKKVKKNDGIIESEYVTTYFTTIYEPKKAASSLSNILFRIADSRNWDERDSSMSARQIATYYYLKYSDGNLTWIKPQKIECKWDTSNLVAVSNGKYGAEWRGESNFSGAGWVSSSDYNNVPSITLGTLYTNTINTIPNSGYINCSTGGGYVAFVQQCKCTKGSSSWTFKSDAVWQDI</sequence>
<gene>
    <name evidence="2" type="ordered locus">Desru_2457</name>
</gene>